<proteinExistence type="predicted"/>
<gene>
    <name evidence="1" type="primary">LOC107828101</name>
</gene>
<accession>A0A1S4DBN3</accession>
<reference evidence="1" key="1">
    <citation type="submission" date="2025-08" db="UniProtKB">
        <authorList>
            <consortium name="RefSeq"/>
        </authorList>
    </citation>
    <scope>IDENTIFICATION</scope>
</reference>
<dbReference type="PaxDb" id="4097-A0A1S4DBN3"/>
<organism evidence="1">
    <name type="scientific">Nicotiana tabacum</name>
    <name type="common">Common tobacco</name>
    <dbReference type="NCBI Taxonomy" id="4097"/>
    <lineage>
        <taxon>Eukaryota</taxon>
        <taxon>Viridiplantae</taxon>
        <taxon>Streptophyta</taxon>
        <taxon>Embryophyta</taxon>
        <taxon>Tracheophyta</taxon>
        <taxon>Spermatophyta</taxon>
        <taxon>Magnoliopsida</taxon>
        <taxon>eudicotyledons</taxon>
        <taxon>Gunneridae</taxon>
        <taxon>Pentapetalae</taxon>
        <taxon>asterids</taxon>
        <taxon>lamiids</taxon>
        <taxon>Solanales</taxon>
        <taxon>Solanaceae</taxon>
        <taxon>Nicotianoideae</taxon>
        <taxon>Nicotianeae</taxon>
        <taxon>Nicotiana</taxon>
    </lineage>
</organism>
<evidence type="ECO:0008006" key="2">
    <source>
        <dbReference type="Google" id="ProtNLM"/>
    </source>
</evidence>
<dbReference type="OrthoDB" id="1749075at2759"/>
<dbReference type="AlphaFoldDB" id="A0A1S4DBN3"/>
<sequence>MDVCDFFGYPKVAKCGLFYCPSEKKVTISVKAKFLEEGYLMNHVPISELVLQKLSKGMVTQSSEKLNDQVQTLKVEVDIPLHFSSGKMSIDLMSRKNKCPKSYLRSRSEKEVRMLVRYRLLGESYNRIPEEPNNELVNYDQVLQDKDVEKWAVKKSEIWFMYSNQVWDLVEPPDGVEPIGFKEWLSTHFDIKDLGEAAHILGINLMRDRKKNILGLSQSLYIDTIFSRFSMQDSDKGFLPFKYGIALSNGQSPKTGKETENMKTVPYAFAVGSLIYAMLGTR</sequence>
<protein>
    <recommendedName>
        <fullName evidence="2">Reverse transcriptase Ty1/copia-type domain-containing protein</fullName>
    </recommendedName>
</protein>
<evidence type="ECO:0000313" key="1">
    <source>
        <dbReference type="RefSeq" id="XP_016510842.1"/>
    </source>
</evidence>
<name>A0A1S4DBN3_TOBAC</name>
<dbReference type="RefSeq" id="XP_016510842.1">
    <property type="nucleotide sequence ID" value="XM_016655356.1"/>
</dbReference>
<dbReference type="KEGG" id="nta:107828101"/>